<dbReference type="SMART" id="SM00332">
    <property type="entry name" value="PP2Cc"/>
    <property type="match status" value="1"/>
</dbReference>
<protein>
    <recommendedName>
        <fullName evidence="1">PPM-type phosphatase domain-containing protein</fullName>
    </recommendedName>
</protein>
<dbReference type="EMBL" id="SNRY01001359">
    <property type="protein sequence ID" value="KAA6331535.1"/>
    <property type="molecule type" value="Genomic_DNA"/>
</dbReference>
<dbReference type="SMART" id="SM00331">
    <property type="entry name" value="PP2C_SIG"/>
    <property type="match status" value="1"/>
</dbReference>
<dbReference type="Pfam" id="PF13672">
    <property type="entry name" value="PP2C_2"/>
    <property type="match status" value="1"/>
</dbReference>
<proteinExistence type="predicted"/>
<dbReference type="AlphaFoldDB" id="A0A5J4RDY2"/>
<dbReference type="Gene3D" id="3.60.40.10">
    <property type="entry name" value="PPM-type phosphatase domain"/>
    <property type="match status" value="1"/>
</dbReference>
<organism evidence="2">
    <name type="scientific">termite gut metagenome</name>
    <dbReference type="NCBI Taxonomy" id="433724"/>
    <lineage>
        <taxon>unclassified sequences</taxon>
        <taxon>metagenomes</taxon>
        <taxon>organismal metagenomes</taxon>
    </lineage>
</organism>
<dbReference type="CDD" id="cd00143">
    <property type="entry name" value="PP2Cc"/>
    <property type="match status" value="1"/>
</dbReference>
<dbReference type="PROSITE" id="PS51746">
    <property type="entry name" value="PPM_2"/>
    <property type="match status" value="1"/>
</dbReference>
<accession>A0A5J4RDY2</accession>
<feature type="domain" description="PPM-type phosphatase" evidence="1">
    <location>
        <begin position="1"/>
        <end position="227"/>
    </location>
</feature>
<name>A0A5J4RDY2_9ZZZZ</name>
<sequence>MENFSFSGKGQRTTNEDYYINIQFDENTSLHIVADGMGGYSHGDIAAYIATESIVDYFSSRYQETDVERVIWESLKIANGQILQKQKTLQTKLGTTIAGIFIREHIAYAFWLGDVQIYHFRNEELLFLSESHSLINEMRKNEILLNKDIERYRHIVTQSLSGSELKTISITQLELHPSDIICICSDGFYKEYDIDKFVRLSKEERLELLEKDVHVAQDNYTIVLVAKSHVKI</sequence>
<dbReference type="SUPFAM" id="SSF81606">
    <property type="entry name" value="PP2C-like"/>
    <property type="match status" value="1"/>
</dbReference>
<evidence type="ECO:0000313" key="2">
    <source>
        <dbReference type="EMBL" id="KAA6331535.1"/>
    </source>
</evidence>
<gene>
    <name evidence="2" type="ORF">EZS27_019864</name>
</gene>
<dbReference type="GO" id="GO:0016787">
    <property type="term" value="F:hydrolase activity"/>
    <property type="evidence" value="ECO:0007669"/>
    <property type="project" value="UniProtKB-KW"/>
</dbReference>
<keyword evidence="2" id="KW-0378">Hydrolase</keyword>
<dbReference type="InterPro" id="IPR036457">
    <property type="entry name" value="PPM-type-like_dom_sf"/>
</dbReference>
<evidence type="ECO:0000259" key="1">
    <source>
        <dbReference type="PROSITE" id="PS51746"/>
    </source>
</evidence>
<comment type="caution">
    <text evidence="2">The sequence shown here is derived from an EMBL/GenBank/DDBJ whole genome shotgun (WGS) entry which is preliminary data.</text>
</comment>
<dbReference type="InterPro" id="IPR001932">
    <property type="entry name" value="PPM-type_phosphatase-like_dom"/>
</dbReference>
<reference evidence="2" key="1">
    <citation type="submission" date="2019-03" db="EMBL/GenBank/DDBJ databases">
        <title>Single cell metagenomics reveals metabolic interactions within the superorganism composed of flagellate Streblomastix strix and complex community of Bacteroidetes bacteria on its surface.</title>
        <authorList>
            <person name="Treitli S.C."/>
            <person name="Kolisko M."/>
            <person name="Husnik F."/>
            <person name="Keeling P."/>
            <person name="Hampl V."/>
        </authorList>
    </citation>
    <scope>NUCLEOTIDE SEQUENCE</scope>
    <source>
        <strain evidence="2">STM</strain>
    </source>
</reference>